<dbReference type="Proteomes" id="UP001057402">
    <property type="component" value="Chromosome 6"/>
</dbReference>
<organism evidence="1 2">
    <name type="scientific">Melastoma candidum</name>
    <dbReference type="NCBI Taxonomy" id="119954"/>
    <lineage>
        <taxon>Eukaryota</taxon>
        <taxon>Viridiplantae</taxon>
        <taxon>Streptophyta</taxon>
        <taxon>Embryophyta</taxon>
        <taxon>Tracheophyta</taxon>
        <taxon>Spermatophyta</taxon>
        <taxon>Magnoliopsida</taxon>
        <taxon>eudicotyledons</taxon>
        <taxon>Gunneridae</taxon>
        <taxon>Pentapetalae</taxon>
        <taxon>rosids</taxon>
        <taxon>malvids</taxon>
        <taxon>Myrtales</taxon>
        <taxon>Melastomataceae</taxon>
        <taxon>Melastomatoideae</taxon>
        <taxon>Melastomateae</taxon>
        <taxon>Melastoma</taxon>
    </lineage>
</organism>
<sequence>MPVPPEGYAAIDTSFRSYSPIVYFHPDKQYLPSSINLFFASGALVFHKGEESRPVAFDPMGSNLPRVAQITTPTGWTSQLIPGRKNKSRGDLTRSQAYIKPMYGMTFTDIAVWLFYPFSRPAKAKVDWEHVTPGISNFDGEYLAVFFSQCGTAPG</sequence>
<accession>A0ACB9QFD4</accession>
<evidence type="ECO:0000313" key="1">
    <source>
        <dbReference type="EMBL" id="KAI4364764.1"/>
    </source>
</evidence>
<keyword evidence="2" id="KW-1185">Reference proteome</keyword>
<name>A0ACB9QFD4_9MYRT</name>
<protein>
    <submittedName>
        <fullName evidence="1">Uncharacterized protein</fullName>
    </submittedName>
</protein>
<gene>
    <name evidence="1" type="ORF">MLD38_020817</name>
</gene>
<comment type="caution">
    <text evidence="1">The sequence shown here is derived from an EMBL/GenBank/DDBJ whole genome shotgun (WGS) entry which is preliminary data.</text>
</comment>
<reference evidence="2" key="1">
    <citation type="journal article" date="2023" name="Front. Plant Sci.">
        <title>Chromosomal-level genome assembly of Melastoma candidum provides insights into trichome evolution.</title>
        <authorList>
            <person name="Zhong Y."/>
            <person name="Wu W."/>
            <person name="Sun C."/>
            <person name="Zou P."/>
            <person name="Liu Y."/>
            <person name="Dai S."/>
            <person name="Zhou R."/>
        </authorList>
    </citation>
    <scope>NUCLEOTIDE SEQUENCE [LARGE SCALE GENOMIC DNA]</scope>
</reference>
<dbReference type="EMBL" id="CM042885">
    <property type="protein sequence ID" value="KAI4364764.1"/>
    <property type="molecule type" value="Genomic_DNA"/>
</dbReference>
<evidence type="ECO:0000313" key="2">
    <source>
        <dbReference type="Proteomes" id="UP001057402"/>
    </source>
</evidence>
<proteinExistence type="predicted"/>